<dbReference type="InterPro" id="IPR000182">
    <property type="entry name" value="GNAT_dom"/>
</dbReference>
<dbReference type="Gene3D" id="3.40.630.30">
    <property type="match status" value="1"/>
</dbReference>
<evidence type="ECO:0000313" key="2">
    <source>
        <dbReference type="EMBL" id="KAH8703419.1"/>
    </source>
</evidence>
<dbReference type="EMBL" id="JAJTJA010000002">
    <property type="protein sequence ID" value="KAH8703419.1"/>
    <property type="molecule type" value="Genomic_DNA"/>
</dbReference>
<dbReference type="Proteomes" id="UP001201262">
    <property type="component" value="Unassembled WGS sequence"/>
</dbReference>
<gene>
    <name evidence="2" type="ORF">BGW36DRAFT_369306</name>
</gene>
<keyword evidence="3" id="KW-1185">Reference proteome</keyword>
<name>A0AAD4L2L2_9EURO</name>
<dbReference type="CDD" id="cd04301">
    <property type="entry name" value="NAT_SF"/>
    <property type="match status" value="1"/>
</dbReference>
<dbReference type="InterPro" id="IPR052523">
    <property type="entry name" value="Trichothecene_AcTrans"/>
</dbReference>
<proteinExistence type="predicted"/>
<sequence>MYVYRYVASPFITLHISTTFGHLSSSTTFTLASAIMPLELHKLSSDEEFPALVDGLWRGYAEPFNGFWEILKGPTQEECTERYKSWHKADPTSHWLYVTDSETKKVVGAMQWNVFETNPYINGPPSLPAYWWPEGPLKEISEQLFAAFFAGRPSKCGQPHVLISYCFTDPKYRHKGVASLAMEWGIHKSEELDLDAFVESTEDGRGFYEAHGFEVLDELHLDAGVDSPSAEFTQRRRELQLPLHGFFMKRRCGANKSA</sequence>
<feature type="domain" description="N-acetyltransferase" evidence="1">
    <location>
        <begin position="69"/>
        <end position="213"/>
    </location>
</feature>
<comment type="caution">
    <text evidence="2">The sequence shown here is derived from an EMBL/GenBank/DDBJ whole genome shotgun (WGS) entry which is preliminary data.</text>
</comment>
<dbReference type="Pfam" id="PF00583">
    <property type="entry name" value="Acetyltransf_1"/>
    <property type="match status" value="1"/>
</dbReference>
<reference evidence="2" key="1">
    <citation type="submission" date="2021-12" db="EMBL/GenBank/DDBJ databases">
        <title>Convergent genome expansion in fungi linked to evolution of root-endophyte symbiosis.</title>
        <authorList>
            <consortium name="DOE Joint Genome Institute"/>
            <person name="Ke Y.-H."/>
            <person name="Bonito G."/>
            <person name="Liao H.-L."/>
            <person name="Looney B."/>
            <person name="Rojas-Flechas A."/>
            <person name="Nash J."/>
            <person name="Hameed K."/>
            <person name="Schadt C."/>
            <person name="Martin F."/>
            <person name="Crous P.W."/>
            <person name="Miettinen O."/>
            <person name="Magnuson J.K."/>
            <person name="Labbe J."/>
            <person name="Jacobson D."/>
            <person name="Doktycz M.J."/>
            <person name="Veneault-Fourrey C."/>
            <person name="Kuo A."/>
            <person name="Mondo S."/>
            <person name="Calhoun S."/>
            <person name="Riley R."/>
            <person name="Ohm R."/>
            <person name="LaButti K."/>
            <person name="Andreopoulos B."/>
            <person name="Pangilinan J."/>
            <person name="Nolan M."/>
            <person name="Tritt A."/>
            <person name="Clum A."/>
            <person name="Lipzen A."/>
            <person name="Daum C."/>
            <person name="Barry K."/>
            <person name="Grigoriev I.V."/>
            <person name="Vilgalys R."/>
        </authorList>
    </citation>
    <scope>NUCLEOTIDE SEQUENCE</scope>
    <source>
        <strain evidence="2">PMI_201</strain>
    </source>
</reference>
<dbReference type="PANTHER" id="PTHR42791:SF5">
    <property type="entry name" value="HYPOTHETICAL ACETYLTRANSFERASE (EUROFUNG)"/>
    <property type="match status" value="1"/>
</dbReference>
<dbReference type="InterPro" id="IPR016181">
    <property type="entry name" value="Acyl_CoA_acyltransferase"/>
</dbReference>
<organism evidence="2 3">
    <name type="scientific">Talaromyces proteolyticus</name>
    <dbReference type="NCBI Taxonomy" id="1131652"/>
    <lineage>
        <taxon>Eukaryota</taxon>
        <taxon>Fungi</taxon>
        <taxon>Dikarya</taxon>
        <taxon>Ascomycota</taxon>
        <taxon>Pezizomycotina</taxon>
        <taxon>Eurotiomycetes</taxon>
        <taxon>Eurotiomycetidae</taxon>
        <taxon>Eurotiales</taxon>
        <taxon>Trichocomaceae</taxon>
        <taxon>Talaromyces</taxon>
        <taxon>Talaromyces sect. Bacilispori</taxon>
    </lineage>
</organism>
<protein>
    <recommendedName>
        <fullName evidence="1">N-acetyltransferase domain-containing protein</fullName>
    </recommendedName>
</protein>
<dbReference type="GO" id="GO:0016747">
    <property type="term" value="F:acyltransferase activity, transferring groups other than amino-acyl groups"/>
    <property type="evidence" value="ECO:0007669"/>
    <property type="project" value="InterPro"/>
</dbReference>
<evidence type="ECO:0000313" key="3">
    <source>
        <dbReference type="Proteomes" id="UP001201262"/>
    </source>
</evidence>
<dbReference type="GeneID" id="70245400"/>
<accession>A0AAD4L2L2</accession>
<dbReference type="AlphaFoldDB" id="A0AAD4L2L2"/>
<dbReference type="SUPFAM" id="SSF55729">
    <property type="entry name" value="Acyl-CoA N-acyltransferases (Nat)"/>
    <property type="match status" value="1"/>
</dbReference>
<dbReference type="RefSeq" id="XP_046076437.1">
    <property type="nucleotide sequence ID" value="XM_046215113.1"/>
</dbReference>
<evidence type="ECO:0000259" key="1">
    <source>
        <dbReference type="Pfam" id="PF00583"/>
    </source>
</evidence>
<dbReference type="PANTHER" id="PTHR42791">
    <property type="entry name" value="GNAT FAMILY ACETYLTRANSFERASE"/>
    <property type="match status" value="1"/>
</dbReference>